<comment type="caution">
    <text evidence="1">The sequence shown here is derived from an EMBL/GenBank/DDBJ whole genome shotgun (WGS) entry which is preliminary data.</text>
</comment>
<keyword evidence="1" id="KW-0808">Transferase</keyword>
<gene>
    <name evidence="1" type="ORF">Tci_051204</name>
</gene>
<dbReference type="GO" id="GO:0003964">
    <property type="term" value="F:RNA-directed DNA polymerase activity"/>
    <property type="evidence" value="ECO:0007669"/>
    <property type="project" value="UniProtKB-KW"/>
</dbReference>
<keyword evidence="1" id="KW-0695">RNA-directed DNA polymerase</keyword>
<accession>A0A6L2MZ45</accession>
<dbReference type="EMBL" id="BKCJ010007828">
    <property type="protein sequence ID" value="GEU79226.1"/>
    <property type="molecule type" value="Genomic_DNA"/>
</dbReference>
<sequence>MVTDALSRKKRVKPKRVRAMNITLQSSIKDMILSVQKEAVDESARLQKGLDCDTPKSGWQRNVEYPKALLHRLIAQDMRMTTNRVI</sequence>
<name>A0A6L2MZ45_TANCI</name>
<organism evidence="1">
    <name type="scientific">Tanacetum cinerariifolium</name>
    <name type="common">Dalmatian daisy</name>
    <name type="synonym">Chrysanthemum cinerariifolium</name>
    <dbReference type="NCBI Taxonomy" id="118510"/>
    <lineage>
        <taxon>Eukaryota</taxon>
        <taxon>Viridiplantae</taxon>
        <taxon>Streptophyta</taxon>
        <taxon>Embryophyta</taxon>
        <taxon>Tracheophyta</taxon>
        <taxon>Spermatophyta</taxon>
        <taxon>Magnoliopsida</taxon>
        <taxon>eudicotyledons</taxon>
        <taxon>Gunneridae</taxon>
        <taxon>Pentapetalae</taxon>
        <taxon>asterids</taxon>
        <taxon>campanulids</taxon>
        <taxon>Asterales</taxon>
        <taxon>Asteraceae</taxon>
        <taxon>Asteroideae</taxon>
        <taxon>Anthemideae</taxon>
        <taxon>Anthemidinae</taxon>
        <taxon>Tanacetum</taxon>
    </lineage>
</organism>
<dbReference type="AlphaFoldDB" id="A0A6L2MZ45"/>
<keyword evidence="1" id="KW-0548">Nucleotidyltransferase</keyword>
<proteinExistence type="predicted"/>
<protein>
    <submittedName>
        <fullName evidence="1">Putative reverse transcriptase domain-containing protein</fullName>
    </submittedName>
</protein>
<reference evidence="1" key="1">
    <citation type="journal article" date="2019" name="Sci. Rep.">
        <title>Draft genome of Tanacetum cinerariifolium, the natural source of mosquito coil.</title>
        <authorList>
            <person name="Yamashiro T."/>
            <person name="Shiraishi A."/>
            <person name="Satake H."/>
            <person name="Nakayama K."/>
        </authorList>
    </citation>
    <scope>NUCLEOTIDE SEQUENCE</scope>
</reference>
<evidence type="ECO:0000313" key="1">
    <source>
        <dbReference type="EMBL" id="GEU79226.1"/>
    </source>
</evidence>